<dbReference type="Proteomes" id="UP000201838">
    <property type="component" value="Unassembled WGS sequence"/>
</dbReference>
<dbReference type="NCBIfam" id="TIGR02246">
    <property type="entry name" value="SgcJ/EcaC family oxidoreductase"/>
    <property type="match status" value="1"/>
</dbReference>
<feature type="domain" description="SnoaL-like" evidence="1">
    <location>
        <begin position="14"/>
        <end position="110"/>
    </location>
</feature>
<reference evidence="2 3" key="1">
    <citation type="submission" date="2017-05" db="EMBL/GenBank/DDBJ databases">
        <authorList>
            <person name="Song R."/>
            <person name="Chenine A.L."/>
            <person name="Ruprecht R.M."/>
        </authorList>
    </citation>
    <scope>NUCLEOTIDE SEQUENCE [LARGE SCALE GENOMIC DNA]</scope>
    <source>
        <strain evidence="2 3">CECT 8489</strain>
    </source>
</reference>
<dbReference type="AlphaFoldDB" id="A0A238J794"/>
<dbReference type="InterPro" id="IPR037401">
    <property type="entry name" value="SnoaL-like"/>
</dbReference>
<evidence type="ECO:0000313" key="3">
    <source>
        <dbReference type="Proteomes" id="UP000201838"/>
    </source>
</evidence>
<dbReference type="InterPro" id="IPR032710">
    <property type="entry name" value="NTF2-like_dom_sf"/>
</dbReference>
<dbReference type="OrthoDB" id="125994at2"/>
<accession>A0A238J794</accession>
<dbReference type="InterPro" id="IPR011944">
    <property type="entry name" value="Steroid_delta5-4_isomerase"/>
</dbReference>
<dbReference type="SUPFAM" id="SSF54427">
    <property type="entry name" value="NTF2-like"/>
    <property type="match status" value="1"/>
</dbReference>
<organism evidence="2 3">
    <name type="scientific">Boseongicola aestuarii</name>
    <dbReference type="NCBI Taxonomy" id="1470561"/>
    <lineage>
        <taxon>Bacteria</taxon>
        <taxon>Pseudomonadati</taxon>
        <taxon>Pseudomonadota</taxon>
        <taxon>Alphaproteobacteria</taxon>
        <taxon>Rhodobacterales</taxon>
        <taxon>Paracoccaceae</taxon>
        <taxon>Boseongicola</taxon>
    </lineage>
</organism>
<name>A0A238J794_9RHOB</name>
<protein>
    <submittedName>
        <fullName evidence="2">SnoaL-like domain protein</fullName>
    </submittedName>
</protein>
<dbReference type="Pfam" id="PF12680">
    <property type="entry name" value="SnoaL_2"/>
    <property type="match status" value="1"/>
</dbReference>
<dbReference type="Gene3D" id="3.10.450.50">
    <property type="match status" value="1"/>
</dbReference>
<proteinExistence type="predicted"/>
<sequence length="132" mass="14658">MTTERARRVEWMAKEHAAAWSEGASQKIAELFAEHGTISVNGGEPHVGRAAIGENAKELLATFPGLVVHCRETRHAGDRAVFIWTLEGNHAETGNFVSLAGWHEWELNDDMQVKRCCGFFDAGDLERQIKGK</sequence>
<keyword evidence="3" id="KW-1185">Reference proteome</keyword>
<evidence type="ECO:0000313" key="2">
    <source>
        <dbReference type="EMBL" id="SMX25820.1"/>
    </source>
</evidence>
<gene>
    <name evidence="2" type="ORF">BOA8489_03965</name>
</gene>
<dbReference type="RefSeq" id="WP_093975990.1">
    <property type="nucleotide sequence ID" value="NZ_FXXQ01000032.1"/>
</dbReference>
<dbReference type="EMBL" id="FXXQ01000032">
    <property type="protein sequence ID" value="SMX25820.1"/>
    <property type="molecule type" value="Genomic_DNA"/>
</dbReference>
<evidence type="ECO:0000259" key="1">
    <source>
        <dbReference type="Pfam" id="PF12680"/>
    </source>
</evidence>